<comment type="caution">
    <text evidence="2">The sequence shown here is derived from an EMBL/GenBank/DDBJ whole genome shotgun (WGS) entry which is preliminary data.</text>
</comment>
<dbReference type="Proteomes" id="UP000323621">
    <property type="component" value="Unassembled WGS sequence"/>
</dbReference>
<protein>
    <recommendedName>
        <fullName evidence="4">Glycosyltransferase RgtA/B/C/D-like domain-containing protein</fullName>
    </recommendedName>
</protein>
<evidence type="ECO:0000256" key="1">
    <source>
        <dbReference type="SAM" id="Phobius"/>
    </source>
</evidence>
<organism evidence="2 3">
    <name type="scientific">Bizionia gelidisalsuginis</name>
    <dbReference type="NCBI Taxonomy" id="291188"/>
    <lineage>
        <taxon>Bacteria</taxon>
        <taxon>Pseudomonadati</taxon>
        <taxon>Bacteroidota</taxon>
        <taxon>Flavobacteriia</taxon>
        <taxon>Flavobacteriales</taxon>
        <taxon>Flavobacteriaceae</taxon>
        <taxon>Bizionia</taxon>
    </lineage>
</organism>
<dbReference type="EMBL" id="VSKN01000016">
    <property type="protein sequence ID" value="TYC10631.1"/>
    <property type="molecule type" value="Genomic_DNA"/>
</dbReference>
<accession>A0ABY3M8Q7</accession>
<keyword evidence="1" id="KW-1133">Transmembrane helix</keyword>
<keyword evidence="3" id="KW-1185">Reference proteome</keyword>
<feature type="transmembrane region" description="Helical" evidence="1">
    <location>
        <begin position="83"/>
        <end position="102"/>
    </location>
</feature>
<feature type="transmembrane region" description="Helical" evidence="1">
    <location>
        <begin position="303"/>
        <end position="322"/>
    </location>
</feature>
<evidence type="ECO:0000313" key="2">
    <source>
        <dbReference type="EMBL" id="TYC10631.1"/>
    </source>
</evidence>
<keyword evidence="1" id="KW-0812">Transmembrane</keyword>
<feature type="transmembrane region" description="Helical" evidence="1">
    <location>
        <begin position="133"/>
        <end position="151"/>
    </location>
</feature>
<reference evidence="2 3" key="1">
    <citation type="submission" date="2019-08" db="EMBL/GenBank/DDBJ databases">
        <title>Genomes of Antarctic Bizionia species.</title>
        <authorList>
            <person name="Bowman J.P."/>
        </authorList>
    </citation>
    <scope>NUCLEOTIDE SEQUENCE [LARGE SCALE GENOMIC DNA]</scope>
    <source>
        <strain evidence="2 3">IC164</strain>
    </source>
</reference>
<feature type="transmembrane region" description="Helical" evidence="1">
    <location>
        <begin position="328"/>
        <end position="344"/>
    </location>
</feature>
<gene>
    <name evidence="2" type="ORF">ES677_11200</name>
</gene>
<sequence length="381" mass="44113">MKIINFIKEEKVFTAIILLSLISSLRSLITPPFGDELTYLKLADNILKGKYYLINNPSTVTPIIPLIIAFFKINAYPMLGFALAKIFHIILTIFGFRYLYLFLAKQQLNHRIIVAIIALTAVNPIAISNFGSLYPEAILFFCFWGVIYYSVSEYKINNLVKMLFLFLMLSMTRYLYLVLGLIVVFNFYKFYKSNSLQHTYKLLMYTAILMTPILFWAKYVYSIEQNNLSEISYFNRFKTDNQLLYNIKSGLGIIKHHEVSRINGIPAFISLFIPITGFRHYLLSIILLLTISFGYFRKNNSIGVKILISALSLTMLGLIFAGTGFSRYWLILLPGFFLGFYYSAKQMGIKNKVFIYTSQIVCFIYIVNELRLDLLIINKHL</sequence>
<dbReference type="RefSeq" id="WP_148381285.1">
    <property type="nucleotide sequence ID" value="NZ_VSKN01000016.1"/>
</dbReference>
<evidence type="ECO:0008006" key="4">
    <source>
        <dbReference type="Google" id="ProtNLM"/>
    </source>
</evidence>
<feature type="transmembrane region" description="Helical" evidence="1">
    <location>
        <begin position="108"/>
        <end position="126"/>
    </location>
</feature>
<feature type="transmembrane region" description="Helical" evidence="1">
    <location>
        <begin position="278"/>
        <end position="296"/>
    </location>
</feature>
<proteinExistence type="predicted"/>
<keyword evidence="1" id="KW-0472">Membrane</keyword>
<evidence type="ECO:0000313" key="3">
    <source>
        <dbReference type="Proteomes" id="UP000323621"/>
    </source>
</evidence>
<feature type="transmembrane region" description="Helical" evidence="1">
    <location>
        <begin position="163"/>
        <end position="188"/>
    </location>
</feature>
<name>A0ABY3M8Q7_9FLAO</name>